<accession>A0A921FT08</accession>
<evidence type="ECO:0000313" key="3">
    <source>
        <dbReference type="Proteomes" id="UP000715651"/>
    </source>
</evidence>
<dbReference type="AlphaFoldDB" id="A0A921FT08"/>
<evidence type="ECO:0000256" key="1">
    <source>
        <dbReference type="SAM" id="MobiDB-lite"/>
    </source>
</evidence>
<organism evidence="2 3">
    <name type="scientific">Aeriscardovia aeriphila</name>
    <dbReference type="NCBI Taxonomy" id="218139"/>
    <lineage>
        <taxon>Bacteria</taxon>
        <taxon>Bacillati</taxon>
        <taxon>Actinomycetota</taxon>
        <taxon>Actinomycetes</taxon>
        <taxon>Bifidobacteriales</taxon>
        <taxon>Bifidobacteriaceae</taxon>
        <taxon>Aeriscardovia</taxon>
    </lineage>
</organism>
<dbReference type="GO" id="GO:0003677">
    <property type="term" value="F:DNA binding"/>
    <property type="evidence" value="ECO:0007669"/>
    <property type="project" value="UniProtKB-KW"/>
</dbReference>
<gene>
    <name evidence="2" type="ORF">K8U78_00595</name>
</gene>
<comment type="caution">
    <text evidence="2">The sequence shown here is derived from an EMBL/GenBank/DDBJ whole genome shotgun (WGS) entry which is preliminary data.</text>
</comment>
<keyword evidence="2" id="KW-0238">DNA-binding</keyword>
<dbReference type="SUPFAM" id="SSF142906">
    <property type="entry name" value="YjbR-like"/>
    <property type="match status" value="1"/>
</dbReference>
<dbReference type="PANTHER" id="PTHR35145">
    <property type="entry name" value="CYTOPLASMIC PROTEIN-RELATED"/>
    <property type="match status" value="1"/>
</dbReference>
<dbReference type="Proteomes" id="UP000715651">
    <property type="component" value="Unassembled WGS sequence"/>
</dbReference>
<dbReference type="PANTHER" id="PTHR35145:SF1">
    <property type="entry name" value="CYTOPLASMIC PROTEIN"/>
    <property type="match status" value="1"/>
</dbReference>
<dbReference type="Gene3D" id="3.90.1150.30">
    <property type="match status" value="1"/>
</dbReference>
<sequence>MNDEDRPAVRDEGIPTSGYEEMTTSGDENTPVMSDELLWNTVKETAEQLPAAELYPFSFEWDAARVKGKWFMISTVRDQRIVNLKADPQDVLSLSADFPSISPGYHMNKKHWITIAPGEAVTVGLVRELVKQSYALVVETLPKREQPVDPHSYLQ</sequence>
<dbReference type="EMBL" id="DYWK01000002">
    <property type="protein sequence ID" value="HJF17670.1"/>
    <property type="molecule type" value="Genomic_DNA"/>
</dbReference>
<feature type="region of interest" description="Disordered" evidence="1">
    <location>
        <begin position="1"/>
        <end position="32"/>
    </location>
</feature>
<evidence type="ECO:0000313" key="2">
    <source>
        <dbReference type="EMBL" id="HJF17670.1"/>
    </source>
</evidence>
<dbReference type="InterPro" id="IPR038056">
    <property type="entry name" value="YjbR-like_sf"/>
</dbReference>
<name>A0A921FT08_9BIFI</name>
<feature type="compositionally biased region" description="Basic and acidic residues" evidence="1">
    <location>
        <begin position="1"/>
        <end position="13"/>
    </location>
</feature>
<reference evidence="2" key="2">
    <citation type="submission" date="2021-09" db="EMBL/GenBank/DDBJ databases">
        <authorList>
            <person name="Gilroy R."/>
        </authorList>
    </citation>
    <scope>NUCLEOTIDE SEQUENCE</scope>
    <source>
        <strain evidence="2">578</strain>
    </source>
</reference>
<proteinExistence type="predicted"/>
<feature type="compositionally biased region" description="Polar residues" evidence="1">
    <location>
        <begin position="22"/>
        <end position="32"/>
    </location>
</feature>
<dbReference type="InterPro" id="IPR058532">
    <property type="entry name" value="YjbR/MT2646/Rv2570-like"/>
</dbReference>
<protein>
    <submittedName>
        <fullName evidence="2">MmcQ/YjbR family DNA-binding protein</fullName>
    </submittedName>
</protein>
<dbReference type="InterPro" id="IPR007351">
    <property type="entry name" value="YjbR"/>
</dbReference>
<dbReference type="Pfam" id="PF04237">
    <property type="entry name" value="YjbR"/>
    <property type="match status" value="1"/>
</dbReference>
<reference evidence="2" key="1">
    <citation type="journal article" date="2021" name="PeerJ">
        <title>Extensive microbial diversity within the chicken gut microbiome revealed by metagenomics and culture.</title>
        <authorList>
            <person name="Gilroy R."/>
            <person name="Ravi A."/>
            <person name="Getino M."/>
            <person name="Pursley I."/>
            <person name="Horton D.L."/>
            <person name="Alikhan N.F."/>
            <person name="Baker D."/>
            <person name="Gharbi K."/>
            <person name="Hall N."/>
            <person name="Watson M."/>
            <person name="Adriaenssens E.M."/>
            <person name="Foster-Nyarko E."/>
            <person name="Jarju S."/>
            <person name="Secka A."/>
            <person name="Antonio M."/>
            <person name="Oren A."/>
            <person name="Chaudhuri R.R."/>
            <person name="La Ragione R."/>
            <person name="Hildebrand F."/>
            <person name="Pallen M.J."/>
        </authorList>
    </citation>
    <scope>NUCLEOTIDE SEQUENCE</scope>
    <source>
        <strain evidence="2">578</strain>
    </source>
</reference>